<dbReference type="OrthoDB" id="1649088at2759"/>
<dbReference type="GO" id="GO:0051536">
    <property type="term" value="F:iron-sulfur cluster binding"/>
    <property type="evidence" value="ECO:0007669"/>
    <property type="project" value="UniProtKB-KW"/>
</dbReference>
<evidence type="ECO:0000256" key="3">
    <source>
        <dbReference type="ARBA" id="ARBA00010173"/>
    </source>
</evidence>
<dbReference type="InterPro" id="IPR042265">
    <property type="entry name" value="DPH1/DPH2_3"/>
</dbReference>
<keyword evidence="16" id="KW-1185">Reference proteome</keyword>
<dbReference type="GO" id="GO:0017183">
    <property type="term" value="P:protein histidyl modification to diphthamide"/>
    <property type="evidence" value="ECO:0007669"/>
    <property type="project" value="UniProtKB-UniPathway"/>
</dbReference>
<evidence type="ECO:0000256" key="11">
    <source>
        <dbReference type="ARBA" id="ARBA00031690"/>
    </source>
</evidence>
<dbReference type="PANTHER" id="PTHR10762">
    <property type="entry name" value="DIPHTHAMIDE BIOSYNTHESIS PROTEIN"/>
    <property type="match status" value="1"/>
</dbReference>
<keyword evidence="9" id="KW-0408">Iron</keyword>
<sequence length="391" mass="44587">YLTYMMAVVSGLGQIVEKNTGKNSIFLSFFVMRSRSHAKCLIKLHDKKTVTAHIKLRNGECCLPLIDITGCLDLLWSVPSLKNTFVEKSREFILLMRCISPSFHDNYKLFQAFIVQFSDTVQSLFVLIQLKFLVKIVNSKPLSPGEILGCTSPKLTPDTTAIIYLGDGRFHLESIMIGNPDIQAYRYDPYSKVFSHEYYEIDKMHQIRQQAIQTASKAKKFGIILGTLGRQGSPKVFEHLQQKITDSGREYVLVMLSEIFPDKLKLFTDVDAWVQVACPRLSIDWGMAFEKPLLSPYELSVALEHVQWQSRYPMDFYANDSLGAWTVNNEVHRPQRQRKPRTIIKKELKEKTEGQTSCCSKNSECCNSNNQGKLDNSATLNCDNNVTENKS</sequence>
<evidence type="ECO:0000256" key="8">
    <source>
        <dbReference type="ARBA" id="ARBA00022723"/>
    </source>
</evidence>
<proteinExistence type="inferred from homology"/>
<reference evidence="15" key="1">
    <citation type="submission" date="2018-11" db="EMBL/GenBank/DDBJ databases">
        <authorList>
            <person name="Alioto T."/>
            <person name="Alioto T."/>
        </authorList>
    </citation>
    <scope>NUCLEOTIDE SEQUENCE</scope>
</reference>
<keyword evidence="6 15" id="KW-0808">Transferase</keyword>
<dbReference type="GO" id="GO:0090560">
    <property type="term" value="F:2-(3-amino-3-carboxypropyl)histidine synthase activity"/>
    <property type="evidence" value="ECO:0007669"/>
    <property type="project" value="UniProtKB-EC"/>
</dbReference>
<comment type="caution">
    <text evidence="15">The sequence shown here is derived from an EMBL/GenBank/DDBJ whole genome shotgun (WGS) entry which is preliminary data.</text>
</comment>
<evidence type="ECO:0000256" key="4">
    <source>
        <dbReference type="ARBA" id="ARBA00012221"/>
    </source>
</evidence>
<dbReference type="Proteomes" id="UP000596742">
    <property type="component" value="Unassembled WGS sequence"/>
</dbReference>
<dbReference type="UniPathway" id="UPA00559"/>
<dbReference type="NCBIfam" id="TIGR00322">
    <property type="entry name" value="diphth2_R"/>
    <property type="match status" value="1"/>
</dbReference>
<dbReference type="InterPro" id="IPR042263">
    <property type="entry name" value="DPH1/DPH2_1"/>
</dbReference>
<keyword evidence="8" id="KW-0479">Metal-binding</keyword>
<dbReference type="EC" id="2.5.1.108" evidence="4"/>
<evidence type="ECO:0000256" key="10">
    <source>
        <dbReference type="ARBA" id="ARBA00023014"/>
    </source>
</evidence>
<dbReference type="GO" id="GO:0046872">
    <property type="term" value="F:metal ion binding"/>
    <property type="evidence" value="ECO:0007669"/>
    <property type="project" value="UniProtKB-KW"/>
</dbReference>
<comment type="similarity">
    <text evidence="3">Belongs to the DPH1/DPH2 family. DPH1 subfamily.</text>
</comment>
<dbReference type="InterPro" id="IPR042264">
    <property type="entry name" value="DPH1/DPH2_2"/>
</dbReference>
<evidence type="ECO:0000256" key="6">
    <source>
        <dbReference type="ARBA" id="ARBA00022679"/>
    </source>
</evidence>
<evidence type="ECO:0000256" key="9">
    <source>
        <dbReference type="ARBA" id="ARBA00023004"/>
    </source>
</evidence>
<dbReference type="FunFam" id="3.40.50.11860:FF:000002">
    <property type="entry name" value="2-(3-amino-3-carboxypropyl)histidine synthase subunit 1"/>
    <property type="match status" value="1"/>
</dbReference>
<comment type="catalytic activity">
    <reaction evidence="14">
        <text>L-histidyl-[translation elongation factor 2] + S-adenosyl-L-methionine = 2-[(3S)-amino-3-carboxypropyl]-L-histidyl-[translation elongation factor 2] + S-methyl-5'-thioadenosine + H(+)</text>
        <dbReference type="Rhea" id="RHEA:36783"/>
        <dbReference type="Rhea" id="RHEA-COMP:9748"/>
        <dbReference type="Rhea" id="RHEA-COMP:9749"/>
        <dbReference type="ChEBI" id="CHEBI:15378"/>
        <dbReference type="ChEBI" id="CHEBI:17509"/>
        <dbReference type="ChEBI" id="CHEBI:29979"/>
        <dbReference type="ChEBI" id="CHEBI:59789"/>
        <dbReference type="ChEBI" id="CHEBI:73995"/>
        <dbReference type="EC" id="2.5.1.108"/>
    </reaction>
</comment>
<protein>
    <recommendedName>
        <fullName evidence="5">2-(3-amino-3-carboxypropyl)histidine synthase subunit 1</fullName>
        <ecNumber evidence="4">2.5.1.108</ecNumber>
    </recommendedName>
    <alternativeName>
        <fullName evidence="12">Diphthamide biosynthesis protein 1</fullName>
    </alternativeName>
    <alternativeName>
        <fullName evidence="13">Diphtheria toxin resistance protein 1</fullName>
    </alternativeName>
    <alternativeName>
        <fullName evidence="11">S-adenosyl-L-methionine:L-histidine 3-amino-3-carboxypropyltransferase 1</fullName>
    </alternativeName>
</protein>
<evidence type="ECO:0000256" key="13">
    <source>
        <dbReference type="ARBA" id="ARBA00032789"/>
    </source>
</evidence>
<dbReference type="Gene3D" id="3.40.50.11860">
    <property type="entry name" value="Diphthamide synthesis DPH1/DPH2 domain 3"/>
    <property type="match status" value="1"/>
</dbReference>
<dbReference type="Pfam" id="PF01866">
    <property type="entry name" value="Diphthamide_syn"/>
    <property type="match status" value="1"/>
</dbReference>
<dbReference type="EMBL" id="UYJE01006089">
    <property type="protein sequence ID" value="VDI42952.1"/>
    <property type="molecule type" value="Genomic_DNA"/>
</dbReference>
<evidence type="ECO:0000256" key="2">
    <source>
        <dbReference type="ARBA" id="ARBA00005156"/>
    </source>
</evidence>
<accession>A0A8B6F3G3</accession>
<evidence type="ECO:0000256" key="14">
    <source>
        <dbReference type="ARBA" id="ARBA00048403"/>
    </source>
</evidence>
<dbReference type="SFLD" id="SFLDS00032">
    <property type="entry name" value="Radical_SAM_3-amino-3-carboxyp"/>
    <property type="match status" value="1"/>
</dbReference>
<gene>
    <name evidence="15" type="ORF">MGAL_10B054510</name>
</gene>
<organism evidence="15 16">
    <name type="scientific">Mytilus galloprovincialis</name>
    <name type="common">Mediterranean mussel</name>
    <dbReference type="NCBI Taxonomy" id="29158"/>
    <lineage>
        <taxon>Eukaryota</taxon>
        <taxon>Metazoa</taxon>
        <taxon>Spiralia</taxon>
        <taxon>Lophotrochozoa</taxon>
        <taxon>Mollusca</taxon>
        <taxon>Bivalvia</taxon>
        <taxon>Autobranchia</taxon>
        <taxon>Pteriomorphia</taxon>
        <taxon>Mytilida</taxon>
        <taxon>Mytiloidea</taxon>
        <taxon>Mytilidae</taxon>
        <taxon>Mytilinae</taxon>
        <taxon>Mytilus</taxon>
    </lineage>
</organism>
<evidence type="ECO:0000256" key="12">
    <source>
        <dbReference type="ARBA" id="ARBA00032574"/>
    </source>
</evidence>
<evidence type="ECO:0000256" key="1">
    <source>
        <dbReference type="ARBA" id="ARBA00001966"/>
    </source>
</evidence>
<dbReference type="Gene3D" id="3.40.50.11850">
    <property type="entry name" value="Diphthamide synthesis DPH1/DPH2 domain 2"/>
    <property type="match status" value="1"/>
</dbReference>
<evidence type="ECO:0000313" key="16">
    <source>
        <dbReference type="Proteomes" id="UP000596742"/>
    </source>
</evidence>
<feature type="non-terminal residue" evidence="15">
    <location>
        <position position="391"/>
    </location>
</feature>
<comment type="cofactor">
    <cofactor evidence="1">
        <name>[4Fe-4S] cluster</name>
        <dbReference type="ChEBI" id="CHEBI:49883"/>
    </cofactor>
</comment>
<keyword evidence="10" id="KW-0411">Iron-sulfur</keyword>
<evidence type="ECO:0000313" key="15">
    <source>
        <dbReference type="EMBL" id="VDI42952.1"/>
    </source>
</evidence>
<dbReference type="PANTHER" id="PTHR10762:SF1">
    <property type="entry name" value="2-(3-AMINO-3-CARBOXYPROPYL)HISTIDINE SYNTHASE SUBUNIT 1"/>
    <property type="match status" value="1"/>
</dbReference>
<name>A0A8B6F3G3_MYTGA</name>
<comment type="pathway">
    <text evidence="2">Protein modification; peptidyl-diphthamide biosynthesis.</text>
</comment>
<dbReference type="AlphaFoldDB" id="A0A8B6F3G3"/>
<keyword evidence="7" id="KW-0949">S-adenosyl-L-methionine</keyword>
<dbReference type="InterPro" id="IPR016435">
    <property type="entry name" value="DPH1/DPH2"/>
</dbReference>
<evidence type="ECO:0000256" key="5">
    <source>
        <dbReference type="ARBA" id="ARBA00021915"/>
    </source>
</evidence>
<evidence type="ECO:0000256" key="7">
    <source>
        <dbReference type="ARBA" id="ARBA00022691"/>
    </source>
</evidence>
<dbReference type="Gene3D" id="3.40.50.11840">
    <property type="entry name" value="Diphthamide synthesis DPH1/DPH2 domain 1"/>
    <property type="match status" value="1"/>
</dbReference>